<sequence length="130" mass="14930">MDRKQVTDWVGAYERAWRTPGTEVLATIFTEEASYLQSPYWTPVVGLPAIARMWDEQRAGPDEVFRMTSEIVAVEGDTAVIRVEVRYGDPVDREYRDLWIMRFAGDGRCSSFEEWPFWPPQQHPSPSGGS</sequence>
<protein>
    <submittedName>
        <fullName evidence="2">Nuclear transport factor 2 family protein</fullName>
    </submittedName>
</protein>
<keyword evidence="3" id="KW-1185">Reference proteome</keyword>
<reference evidence="2 3" key="1">
    <citation type="submission" date="2019-12" db="EMBL/GenBank/DDBJ databases">
        <title>Whole genome sequencing of endophytic Actinobacterium Micromonospora sp. MPMI6T.</title>
        <authorList>
            <person name="Evv R."/>
            <person name="Podile A.R."/>
        </authorList>
    </citation>
    <scope>NUCLEOTIDE SEQUENCE [LARGE SCALE GENOMIC DNA]</scope>
    <source>
        <strain evidence="2 3">MPMI6</strain>
    </source>
</reference>
<feature type="domain" description="SnoaL-like" evidence="1">
    <location>
        <begin position="12"/>
        <end position="109"/>
    </location>
</feature>
<dbReference type="RefSeq" id="WP_208816125.1">
    <property type="nucleotide sequence ID" value="NZ_WVUH01000269.1"/>
</dbReference>
<organism evidence="2 3">
    <name type="scientific">Micromonospora echinofusca</name>
    <dbReference type="NCBI Taxonomy" id="47858"/>
    <lineage>
        <taxon>Bacteria</taxon>
        <taxon>Bacillati</taxon>
        <taxon>Actinomycetota</taxon>
        <taxon>Actinomycetes</taxon>
        <taxon>Micromonosporales</taxon>
        <taxon>Micromonosporaceae</taxon>
        <taxon>Micromonospora</taxon>
    </lineage>
</organism>
<evidence type="ECO:0000313" key="3">
    <source>
        <dbReference type="Proteomes" id="UP000823521"/>
    </source>
</evidence>
<dbReference type="Gene3D" id="3.10.450.50">
    <property type="match status" value="1"/>
</dbReference>
<dbReference type="SUPFAM" id="SSF54427">
    <property type="entry name" value="NTF2-like"/>
    <property type="match status" value="1"/>
</dbReference>
<dbReference type="Proteomes" id="UP000823521">
    <property type="component" value="Unassembled WGS sequence"/>
</dbReference>
<dbReference type="Pfam" id="PF12680">
    <property type="entry name" value="SnoaL_2"/>
    <property type="match status" value="1"/>
</dbReference>
<proteinExistence type="predicted"/>
<dbReference type="InterPro" id="IPR032710">
    <property type="entry name" value="NTF2-like_dom_sf"/>
</dbReference>
<dbReference type="EMBL" id="WVUH01000269">
    <property type="protein sequence ID" value="MBO4209151.1"/>
    <property type="molecule type" value="Genomic_DNA"/>
</dbReference>
<gene>
    <name evidence="2" type="ORF">GSF22_24590</name>
</gene>
<evidence type="ECO:0000313" key="2">
    <source>
        <dbReference type="EMBL" id="MBO4209151.1"/>
    </source>
</evidence>
<evidence type="ECO:0000259" key="1">
    <source>
        <dbReference type="Pfam" id="PF12680"/>
    </source>
</evidence>
<name>A0ABS3VX80_MICEH</name>
<dbReference type="InterPro" id="IPR037401">
    <property type="entry name" value="SnoaL-like"/>
</dbReference>
<comment type="caution">
    <text evidence="2">The sequence shown here is derived from an EMBL/GenBank/DDBJ whole genome shotgun (WGS) entry which is preliminary data.</text>
</comment>
<accession>A0ABS3VX80</accession>